<feature type="region of interest" description="Disordered" evidence="1">
    <location>
        <begin position="1789"/>
        <end position="1826"/>
    </location>
</feature>
<feature type="region of interest" description="Disordered" evidence="1">
    <location>
        <begin position="595"/>
        <end position="634"/>
    </location>
</feature>
<accession>A0A3Q8IK38</accession>
<feature type="transmembrane region" description="Helical" evidence="2">
    <location>
        <begin position="3484"/>
        <end position="3503"/>
    </location>
</feature>
<feature type="region of interest" description="Disordered" evidence="1">
    <location>
        <begin position="3713"/>
        <end position="3736"/>
    </location>
</feature>
<dbReference type="Proteomes" id="UP000274082">
    <property type="component" value="Chromosome 19"/>
</dbReference>
<feature type="compositionally biased region" description="Gly residues" evidence="1">
    <location>
        <begin position="784"/>
        <end position="794"/>
    </location>
</feature>
<feature type="region of interest" description="Disordered" evidence="1">
    <location>
        <begin position="1256"/>
        <end position="1433"/>
    </location>
</feature>
<feature type="compositionally biased region" description="Basic and acidic residues" evidence="1">
    <location>
        <begin position="1257"/>
        <end position="1269"/>
    </location>
</feature>
<feature type="compositionally biased region" description="Polar residues" evidence="1">
    <location>
        <begin position="522"/>
        <end position="532"/>
    </location>
</feature>
<feature type="compositionally biased region" description="Polar residues" evidence="1">
    <location>
        <begin position="1609"/>
        <end position="1621"/>
    </location>
</feature>
<proteinExistence type="predicted"/>
<feature type="compositionally biased region" description="Low complexity" evidence="1">
    <location>
        <begin position="1599"/>
        <end position="1608"/>
    </location>
</feature>
<feature type="region of interest" description="Disordered" evidence="1">
    <location>
        <begin position="1536"/>
        <end position="1579"/>
    </location>
</feature>
<feature type="compositionally biased region" description="Polar residues" evidence="1">
    <location>
        <begin position="1307"/>
        <end position="1316"/>
    </location>
</feature>
<feature type="region of interest" description="Disordered" evidence="1">
    <location>
        <begin position="2907"/>
        <end position="2946"/>
    </location>
</feature>
<feature type="region of interest" description="Disordered" evidence="1">
    <location>
        <begin position="2217"/>
        <end position="2246"/>
    </location>
</feature>
<feature type="region of interest" description="Disordered" evidence="1">
    <location>
        <begin position="784"/>
        <end position="847"/>
    </location>
</feature>
<dbReference type="VEuPathDB" id="TriTrypDB:LDHU3_19.1300"/>
<feature type="compositionally biased region" description="Low complexity" evidence="1">
    <location>
        <begin position="603"/>
        <end position="627"/>
    </location>
</feature>
<feature type="transmembrane region" description="Helical" evidence="2">
    <location>
        <begin position="3767"/>
        <end position="3785"/>
    </location>
</feature>
<evidence type="ECO:0000256" key="1">
    <source>
        <dbReference type="SAM" id="MobiDB-lite"/>
    </source>
</evidence>
<keyword evidence="2" id="KW-1133">Transmembrane helix</keyword>
<dbReference type="OrthoDB" id="273690at2759"/>
<organism evidence="3 4">
    <name type="scientific">Leishmania donovani</name>
    <dbReference type="NCBI Taxonomy" id="5661"/>
    <lineage>
        <taxon>Eukaryota</taxon>
        <taxon>Discoba</taxon>
        <taxon>Euglenozoa</taxon>
        <taxon>Kinetoplastea</taxon>
        <taxon>Metakinetoplastina</taxon>
        <taxon>Trypanosomatida</taxon>
        <taxon>Trypanosomatidae</taxon>
        <taxon>Leishmaniinae</taxon>
        <taxon>Leishmania</taxon>
    </lineage>
</organism>
<dbReference type="PANTHER" id="PTHR39670:SF2">
    <property type="entry name" value="PARAFLAGELLAR ROD PROTEIN"/>
    <property type="match status" value="1"/>
</dbReference>
<feature type="compositionally biased region" description="Low complexity" evidence="1">
    <location>
        <begin position="2286"/>
        <end position="2296"/>
    </location>
</feature>
<feature type="compositionally biased region" description="Acidic residues" evidence="1">
    <location>
        <begin position="504"/>
        <end position="513"/>
    </location>
</feature>
<feature type="transmembrane region" description="Helical" evidence="2">
    <location>
        <begin position="3455"/>
        <end position="3478"/>
    </location>
</feature>
<sequence length="3812" mass="404054">MIFIEPDVDYFRLHLRDVHVPVPVLEQGPDAIAAATTAAPTSARATVVPQCKEPNDGDHDAPLPHKGLKVGTATETAGFRRSGSAMPSVSSSTDPSKVLAAEQEHLHRCESGNDDYRGLVEDEAASCAKITLEERADVVHRALLSALHARFPYEAVDTLEYVYILVVTHHVAPSLATQAFNEGELGSLTSLSGLLPEELRDRTFPSHLNAVLDPASAFAAETTSTKPMSPETATGVAADSAAASSAIRPSIRVTDDDAAARAAREKESAARAIAQVLHNVPTAPHFFDSIFLLSRALTPEQQALYCDVQRCGRRLVSCEAVHHATVTAAKAHRGGGTNTQMESFSVIQGRFVHCVPADGGGGGSAETKAASAATSNSCFCSVAGESRSYRVPFSVPNGDGPAQAASPATTLAAARSLYFSVYRIPLSRFRPAEQQYYADQREELRWRQRHRCRSSYRKLQRKGQPVEQVSGAVMPSCGSWCHPLEESGSVDAARDSCSCSCGSESEDDEEDWEGEVRRSTGKAVSSLSSAKSWRTRDAADAIDRLLGSEGHGVGDAAEQTSTAEQRSAARFFRTCHEVLTNYAIAHSPYAARGAVEKEETAARTKATAHGAPSPSSPAVTAAVPSSAHQRQQHPRMPWFPRRFAGVSYVGVTRLLYSLAPCDCYHLVMKDHSPFYYAHSSRSSYERQTVPLCLVSDLSSETGGDGGGALQLAQLKSKPLSRATAAPATALASVAEARRRRFGEQKVQVAPPRARSPEPGVTEQVLLPGCTAPGPRTDTLAVANGAGGAAAGSGREGLMCTPFPSPAPSSERAERPSYEARVAAAATRNSASNPPPSSASPQSRGSLVSATDGFLRMSVSLIRNNISGSPQARQQSLTEKGVHVPSFLLPDDVRTRGGTDAGPSCRNPRDAASADGGAAAAAVNLFKALSQSSLAQHKLRYGCIRSVISVAVLDSSQRMPNDSPAVCSSGGANSDGARRYGTLEAAQMQLSQRYCCRGLVDHTWLSIPVQRTPAEQDAIQWMPVMLGSTDCVSDVGLRTAVHLGIFPRASPPSRGASGGPAGLTAVCLSTPSDQLDGVLPTRAGALSSLQPFEFRGENPTAALRQAGSSGAAAAADNALAGARLSNDKKGMSKVMPPVAPLRARPVNGADDGVTADIGARAAPRTIQENGPWTQGGAEHGREAASSPTTTIAQARSSTFSAVGRLEQARTPLTSFATLHTKGGVPLAFDFTGGRQSHAVPRRGTTPRDRLSFTTTKAKKGEMGSEHAHVDIDDEEEQVRAPTPSATATSVRIERGGIALTFDAGPAQQRKTPSSSATGGAPTTCRRRTDPATTSARYPAEFPRDCSRYEDDVMKGKDDNEESVEVASDFSDGNGDDPERRLLPSCARTPERTPRALARTPPRGNQVARELAAAEDADSERRRGGGSSKISERVSGAITAAPKSYCAGTRGSPQAATKTINWADKLLPNAKATRAGSRNCGSLRFPSVLHTEVEDKEQLDANRSVRGRGAALMPTTYGAAAERRAGVFGISGSNNIRRSSGPLPASLPAPRSNPFLMQTHKTPTANSNQPYDIDAGTSPRPSPLSRCFAGYTPFQPASGLPQHVPQHQQQTPIPDSRPTSVSATPTPTPTQCFSVPFTPFGQGAGSRYQTTAPTLQQQLLPHTNQHGARATGFAAVAAPHSHVPPSTVELSASGVSLSSSSSSGSGSMCLSFRQHPSASPPPPPQECFFDDLVALRTTCETREPRRGTAFTASTATPTATSDGGTAPHGAQSAASPPAYFAMAWNARKTAPQQHGLSGGIAEHPSSSASLSPLPRHTTHEQAQAPQSRPCISFYPPFAAARSAPSLSAQLLSPSAYYTPPARQTIGAGRLSLFSSPLAPRRGSVGGGPATLAVDACGLSRSLFIDEYDDGAATAGSASHLRGDGRAASRVRPRGVSAMDAAWWQPIRELTSAPNLRHGAAAPAAGHSRSSTSALRLSVADQPYNLPLGSTSNPHNHHGSRCGDCGGCRKGCATAAGDPALQQRSRHSYYHEEASSLGRGTATAPVHPGRAAVPPLPSSRLGGLQIDARNAENQNVDDAYVEELSLSPVTPHRTQMRTPFAVRRARRAAATTGHSFRLSSRRRPPLAPRSVGSDAARGSSCDCAEANAPDKFRSHYGAATPSSAAAWRDGLSVRERVQLRRWRLDKEERLASYQAHLQANYLCGSMPKRYCFERQTGGAAADARPAPLGGGVARESGVTGSGEQPQSAAGGYAVWTPRTTAVPPVGHETAAVLQVGKSARDFSLGVHSSAPVSTATSAPRDASSLLLRPPTASASTASGAGGPDVDAARVCQAEAHRRQQASKQSQIEARQQMEALADGAAAARLATGVNVSFTLRDVATVFLRLPSTSLHASRTPGTEPWHVSGGAGLDVLDVCDAVRRTEGVSCFLSRKPTQLRGGWASYLERINLYQEPFFLRDQAFVLVLPVPHVPTLKVCVAIHNINDLLALVCQTPVARILPTAEETWMRQHEYGFEDANDDAEGRQDGAVMAVAERRWLFGLFTTRRLVPAAGTHASRKAHQQLPSPEDNDVARREKCRRLRREYQVDGLCLTWRHRARLWYALLRAGLSCLALPACTSPLLIDPVACKARCALLCDRIAAYAVAHRRLEALKAVRQSRLVARAAEVSKERVLKFCDRAHHGTARGIQLGRTGDSSSRVAASRSRCTPSPLLLSVPTRQQRRVSGVGDDGVDSTVCQGRYPVTWGRACDSTLRTDLHNRFSSTDEAARDPQVARGGVASTLETPSTVWGRPLFAASTSAAPLHSGHFETSRQRFEDRCDERQQRAGTPIPPRLSAMGGISHTYPSLRQRTSSGDRWATPRTTRSMQLRLAANQRVAAGDAPVSSLRHATHASVLGEGRLTSNDGERFSDAFGLHSRRSFTPPPRPPPNRPPPPQQQQLQPRWDGDFGGGATSTWTANSRDGAVDVAWRHAHTCGDAVATSCRRGSTLARTVAGAPGIASVNVPYDVEAGSHPYASDGALGAMRAARSATVAAGHERHASSAASHGLFAPAASTVAPYASGTSIAPSSDAQATAAAENGPQRVILSPTTASSLALSAAAASTNLDLVLRVDRDDALAGALARLTEHRAVNIAPPLVTVLSIVPLAAQPVRGAGAGVVEDSDAPTISPADTGAASPLYPGFIPTPLEVQQRLAQPFNLSIAQVQQLLQWQWEHHQHCYTLMPVPLFTGAAAGPTEVDFSLRFWSSPQGVDSVSRGGPDERASAASPSYAVSPLARELLLHLLRWSWLLPIDYEASRRSRRHRLAATTTSSLASLFRCLISPSPLRCPRWRMLALIVLLVTAAGRSARCLQALLFGGVGYCALSGVAVGLLARLPSHRGASSRHSRGGCLPWQWWWGRRSTGAADVHSQGHRRSASRLVRRPLSALQNDVPPIDDRVSLLYSLGESTTHDMLERRRVHFAAQAVLVRVLCLQSAAASLLSRLQLFFYGYSTALSFWVALLLFAYALLCAVYLEAVLAVQQSLGGAAWSAECDGCASAGAVSAFWQVARRIPHVMWWGTNAASTTSFHPSQSAASALTGAAWREVLASARYILFQRQRTVVDGGGEAAAAGVASALEVQPFGDSDPAVEATARSGGSAGAGAAHGHHRSPSYFYQNGKYFAYDAEPPAWAKSEAAAAIPSNIGATPGAHYERVSAQPQRQEPSPSARVVQSLSEWFSHIVQGGGSDGNDGGGKHRPSVLSNHSADPMGSNSTYITANSSAAYVCSNKSAGSSVGDPSVLWFLVVAYVVTVCLPWSPYRWLWRRVWSVLTHDDALVRRPLLTV</sequence>
<dbReference type="EMBL" id="CP029518">
    <property type="protein sequence ID" value="AYU78207.1"/>
    <property type="molecule type" value="Genomic_DNA"/>
</dbReference>
<feature type="region of interest" description="Disordered" evidence="1">
    <location>
        <begin position="2016"/>
        <end position="2059"/>
    </location>
</feature>
<feature type="region of interest" description="Disordered" evidence="1">
    <location>
        <begin position="1594"/>
        <end position="1631"/>
    </location>
</feature>
<feature type="transmembrane region" description="Helical" evidence="2">
    <location>
        <begin position="3344"/>
        <end position="3365"/>
    </location>
</feature>
<gene>
    <name evidence="3" type="ORF">LdCL_190015800</name>
</gene>
<feature type="region of interest" description="Disordered" evidence="1">
    <location>
        <begin position="3614"/>
        <end position="3637"/>
    </location>
</feature>
<name>A0A3Q8IK38_LEIDO</name>
<dbReference type="VEuPathDB" id="TriTrypDB:LdBPK_191060.1"/>
<feature type="compositionally biased region" description="Low complexity" evidence="1">
    <location>
        <begin position="2306"/>
        <end position="2315"/>
    </location>
</feature>
<feature type="region of interest" description="Disordered" evidence="1">
    <location>
        <begin position="503"/>
        <end position="533"/>
    </location>
</feature>
<dbReference type="PANTHER" id="PTHR39670">
    <property type="entry name" value="C2 DOMAIN-CONTAINING PROTEIN-RELATED"/>
    <property type="match status" value="1"/>
</dbReference>
<feature type="region of interest" description="Disordered" evidence="1">
    <location>
        <begin position="888"/>
        <end position="912"/>
    </location>
</feature>
<feature type="region of interest" description="Disordered" evidence="1">
    <location>
        <begin position="2796"/>
        <end position="2854"/>
    </location>
</feature>
<feature type="compositionally biased region" description="Polar residues" evidence="1">
    <location>
        <begin position="2836"/>
        <end position="2854"/>
    </location>
</feature>
<feature type="compositionally biased region" description="Low complexity" evidence="1">
    <location>
        <begin position="1802"/>
        <end position="1812"/>
    </location>
</feature>
<feature type="region of interest" description="Disordered" evidence="1">
    <location>
        <begin position="2103"/>
        <end position="2137"/>
    </location>
</feature>
<feature type="compositionally biased region" description="Low complexity" evidence="1">
    <location>
        <begin position="1393"/>
        <end position="1409"/>
    </location>
</feature>
<feature type="compositionally biased region" description="Basic and acidic residues" evidence="1">
    <location>
        <begin position="1340"/>
        <end position="1356"/>
    </location>
</feature>
<keyword evidence="2" id="KW-0472">Membrane</keyword>
<feature type="compositionally biased region" description="Polar residues" evidence="1">
    <location>
        <begin position="1553"/>
        <end position="1568"/>
    </location>
</feature>
<protein>
    <submittedName>
        <fullName evidence="3">Uncharacterized protein</fullName>
    </submittedName>
</protein>
<feature type="compositionally biased region" description="Low complexity" evidence="1">
    <location>
        <begin position="1536"/>
        <end position="1550"/>
    </location>
</feature>
<feature type="region of interest" description="Disordered" evidence="1">
    <location>
        <begin position="1702"/>
        <end position="1723"/>
    </location>
</feature>
<keyword evidence="2" id="KW-0812">Transmembrane</keyword>
<evidence type="ECO:0000256" key="2">
    <source>
        <dbReference type="SAM" id="Phobius"/>
    </source>
</evidence>
<feature type="region of interest" description="Disordered" evidence="1">
    <location>
        <begin position="221"/>
        <end position="241"/>
    </location>
</feature>
<feature type="compositionally biased region" description="Pro residues" evidence="1">
    <location>
        <begin position="2914"/>
        <end position="2928"/>
    </location>
</feature>
<feature type="compositionally biased region" description="Low complexity" evidence="1">
    <location>
        <begin position="3622"/>
        <end position="3633"/>
    </location>
</feature>
<evidence type="ECO:0000313" key="4">
    <source>
        <dbReference type="Proteomes" id="UP000274082"/>
    </source>
</evidence>
<feature type="region of interest" description="Disordered" evidence="1">
    <location>
        <begin position="1166"/>
        <end position="1188"/>
    </location>
</feature>
<feature type="compositionally biased region" description="Low complexity" evidence="1">
    <location>
        <begin position="1746"/>
        <end position="1765"/>
    </location>
</feature>
<feature type="compositionally biased region" description="Low complexity" evidence="1">
    <location>
        <begin position="819"/>
        <end position="831"/>
    </location>
</feature>
<evidence type="ECO:0000313" key="3">
    <source>
        <dbReference type="EMBL" id="AYU78207.1"/>
    </source>
</evidence>
<feature type="region of interest" description="Disordered" evidence="1">
    <location>
        <begin position="1741"/>
        <end position="1772"/>
    </location>
</feature>
<feature type="compositionally biased region" description="Basic and acidic residues" evidence="1">
    <location>
        <begin position="2799"/>
        <end position="2817"/>
    </location>
</feature>
<reference evidence="3 4" key="1">
    <citation type="journal article" date="2018" name="Sci. Rep.">
        <title>A complete Leishmania donovani reference genome identifies novel genetic variations associated with virulence.</title>
        <authorList>
            <person name="Lypaczewski P."/>
            <person name="Hoshizaki J."/>
            <person name="Zhang W.-W."/>
            <person name="McCall L.-I."/>
            <person name="Torcivia-Rodriguez J."/>
            <person name="Simonyan V."/>
            <person name="Kaur A."/>
            <person name="Dewar K."/>
            <person name="Matlashewski G."/>
        </authorList>
    </citation>
    <scope>NUCLEOTIDE SEQUENCE [LARGE SCALE GENOMIC DNA]</scope>
    <source>
        <strain evidence="3 4">LdCL</strain>
    </source>
</reference>
<keyword evidence="4" id="KW-1185">Reference proteome</keyword>
<dbReference type="VEuPathDB" id="TriTrypDB:LdCL_190015800"/>
<feature type="region of interest" description="Disordered" evidence="1">
    <location>
        <begin position="2286"/>
        <end position="2322"/>
    </location>
</feature>